<name>A0A1B8HMN7_9GAMM</name>
<dbReference type="Proteomes" id="UP000092247">
    <property type="component" value="Unassembled WGS sequence"/>
</dbReference>
<reference evidence="1 2" key="1">
    <citation type="submission" date="2016-06" db="EMBL/GenBank/DDBJ databases">
        <authorList>
            <person name="Kjaerup R.B."/>
            <person name="Dalgaard T.S."/>
            <person name="Juul-Madsen H.R."/>
        </authorList>
    </citation>
    <scope>NUCLEOTIDE SEQUENCE [LARGE SCALE GENOMIC DNA]</scope>
    <source>
        <strain evidence="1 2">GCSL-Mp3</strain>
    </source>
</reference>
<evidence type="ECO:0000313" key="1">
    <source>
        <dbReference type="EMBL" id="OBU10574.1"/>
    </source>
</evidence>
<gene>
    <name evidence="1" type="ORF">AYY17_15645</name>
</gene>
<dbReference type="AlphaFoldDB" id="A0A1B8HMN7"/>
<protein>
    <submittedName>
        <fullName evidence="1">Uncharacterized protein</fullName>
    </submittedName>
</protein>
<evidence type="ECO:0000313" key="2">
    <source>
        <dbReference type="Proteomes" id="UP000092247"/>
    </source>
</evidence>
<sequence>MKNEVIGEEQLIDICKYEPENSLLRIIAEELLARRKDDNETSPESIVLLWDRIGEMDKTQVLDMLSTVCRKYTKLHARYCDAIQRAGELSVKLVAIQGKCGGVLKQVRSGSMKASCEPCGVRFTLLTIQRKRRG</sequence>
<dbReference type="EMBL" id="LZEX01000003">
    <property type="protein sequence ID" value="OBU10574.1"/>
    <property type="molecule type" value="Genomic_DNA"/>
</dbReference>
<proteinExistence type="predicted"/>
<dbReference type="RefSeq" id="WP_067421816.1">
    <property type="nucleotide sequence ID" value="NZ_LZEX01000003.1"/>
</dbReference>
<accession>A0A1B8HMN7</accession>
<organism evidence="1 2">
    <name type="scientific">Morganella psychrotolerans</name>
    <dbReference type="NCBI Taxonomy" id="368603"/>
    <lineage>
        <taxon>Bacteria</taxon>
        <taxon>Pseudomonadati</taxon>
        <taxon>Pseudomonadota</taxon>
        <taxon>Gammaproteobacteria</taxon>
        <taxon>Enterobacterales</taxon>
        <taxon>Morganellaceae</taxon>
        <taxon>Morganella</taxon>
    </lineage>
</organism>
<comment type="caution">
    <text evidence="1">The sequence shown here is derived from an EMBL/GenBank/DDBJ whole genome shotgun (WGS) entry which is preliminary data.</text>
</comment>